<evidence type="ECO:0000313" key="3">
    <source>
        <dbReference type="Proteomes" id="UP001642501"/>
    </source>
</evidence>
<name>A0ABP0DFE5_9PEZI</name>
<comment type="caution">
    <text evidence="2">The sequence shown here is derived from an EMBL/GenBank/DDBJ whole genome shotgun (WGS) entry which is preliminary data.</text>
</comment>
<reference evidence="2 3" key="1">
    <citation type="submission" date="2024-01" db="EMBL/GenBank/DDBJ databases">
        <authorList>
            <person name="Allen C."/>
            <person name="Tagirdzhanova G."/>
        </authorList>
    </citation>
    <scope>NUCLEOTIDE SEQUENCE [LARGE SCALE GENOMIC DNA]</scope>
    <source>
        <strain evidence="2 3">CBS 573.63</strain>
    </source>
</reference>
<keyword evidence="3" id="KW-1185">Reference proteome</keyword>
<feature type="region of interest" description="Disordered" evidence="1">
    <location>
        <begin position="124"/>
        <end position="175"/>
    </location>
</feature>
<proteinExistence type="predicted"/>
<gene>
    <name evidence="2" type="ORF">SEPCBS57363_002137</name>
</gene>
<dbReference type="EMBL" id="CAWUOM010000026">
    <property type="protein sequence ID" value="CAK7266534.1"/>
    <property type="molecule type" value="Genomic_DNA"/>
</dbReference>
<sequence length="422" mass="45723">MVHVNLLQPMPAQPPRQRDCDLIPDSPSDSPSESPTFSMSSSGTTSSSFTSHDTSTAFTSPISTLNGPAIASFQARITSRQLLLEQESTDVSTENSEKTCLLKASTTSDHSSTPLAQPHAVVPETLNTPSLPSSSALSSSHTPSPEPTPRHNSSVLPAKPSQPSRLPRPRRIVPYNSSRGSSLLKALRRLLVLPPQWSAAQTLLFVLQHPNLRRLGLPRSRPSSSSSSSSLASPKLAASYRDLLNVPRCNFLDWTGILQTADDSLRYHSKNAAPLPTPAWAREPVTASTALSSHPFSALLGPSEPDSSPFSASDRKLISSWLASGEPLFTRQTSMASVLLRKGLGMQSRRRQLARAWRASREAHVKAWMESLAVRSSYQGNVTATMDSQEKQHNIALNPRCRYHQLWTGAGASPLASSVNFL</sequence>
<evidence type="ECO:0000313" key="2">
    <source>
        <dbReference type="EMBL" id="CAK7266534.1"/>
    </source>
</evidence>
<accession>A0ABP0DFE5</accession>
<evidence type="ECO:0000256" key="1">
    <source>
        <dbReference type="SAM" id="MobiDB-lite"/>
    </source>
</evidence>
<feature type="compositionally biased region" description="Low complexity" evidence="1">
    <location>
        <begin position="124"/>
        <end position="143"/>
    </location>
</feature>
<dbReference type="Proteomes" id="UP001642501">
    <property type="component" value="Unassembled WGS sequence"/>
</dbReference>
<organism evidence="2 3">
    <name type="scientific">Sporothrix epigloea</name>
    <dbReference type="NCBI Taxonomy" id="1892477"/>
    <lineage>
        <taxon>Eukaryota</taxon>
        <taxon>Fungi</taxon>
        <taxon>Dikarya</taxon>
        <taxon>Ascomycota</taxon>
        <taxon>Pezizomycotina</taxon>
        <taxon>Sordariomycetes</taxon>
        <taxon>Sordariomycetidae</taxon>
        <taxon>Ophiostomatales</taxon>
        <taxon>Ophiostomataceae</taxon>
        <taxon>Sporothrix</taxon>
    </lineage>
</organism>
<feature type="region of interest" description="Disordered" evidence="1">
    <location>
        <begin position="1"/>
        <end position="65"/>
    </location>
</feature>
<protein>
    <submittedName>
        <fullName evidence="2">Uncharacterized protein</fullName>
    </submittedName>
</protein>
<feature type="compositionally biased region" description="Low complexity" evidence="1">
    <location>
        <begin position="25"/>
        <end position="60"/>
    </location>
</feature>